<dbReference type="Pfam" id="PF14566">
    <property type="entry name" value="PTPlike_phytase"/>
    <property type="match status" value="2"/>
</dbReference>
<feature type="compositionally biased region" description="Basic and acidic residues" evidence="1">
    <location>
        <begin position="28"/>
        <end position="37"/>
    </location>
</feature>
<dbReference type="Proteomes" id="UP000007110">
    <property type="component" value="Unassembled WGS sequence"/>
</dbReference>
<dbReference type="InParanoid" id="A0A7M7SW29"/>
<dbReference type="GO" id="GO:0004725">
    <property type="term" value="F:protein tyrosine phosphatase activity"/>
    <property type="evidence" value="ECO:0000318"/>
    <property type="project" value="GO_Central"/>
</dbReference>
<dbReference type="PANTHER" id="PTHR23339">
    <property type="entry name" value="TYROSINE SPECIFIC PROTEIN PHOSPHATASE AND DUAL SPECIFICITY PROTEIN PHOSPHATASE"/>
    <property type="match status" value="1"/>
</dbReference>
<feature type="region of interest" description="Disordered" evidence="1">
    <location>
        <begin position="1"/>
        <end position="37"/>
    </location>
</feature>
<dbReference type="SMART" id="SM01301">
    <property type="entry name" value="PTPlike_phytase"/>
    <property type="match status" value="2"/>
</dbReference>
<dbReference type="Gene3D" id="3.90.190.10">
    <property type="entry name" value="Protein tyrosine phosphatase superfamily"/>
    <property type="match status" value="2"/>
</dbReference>
<sequence>MGTGASSASSRSPSPEFAQNHRNSMRGQHLDADENNRKNSLAISVERDRWKGQNVICNDVAPVVISKDCFEEYQCLFLAETQMAVVGSIKNGMPEHNLIQEKYFMVADQFKDIDELNTTLKYGAPNFRKAHGGYPVYGMGQPTSDGLKRAMEYLEHEKYSEILVINIRYEPVVFVKRGRDYVSYTPRERDNLTRNVITRPHVDDVVAQEAAIRKEIVHFALINADNEYAFYDDIEDLSDEPHLNQLTFIEDIQTTSEVYSLHSFGIHNASFTRVPMSSSKTPINEVIDQLLNAVKEVPSLFSNEESSLPILVFTGHMGGGRTTFAMSLGILIMAHQRGFPAHVYDSHPSNDGSPKLELGEFWAIMKVCSLLPDGMKRKREVDSILDLCADMGNIREKIVECHNKLQEIQEDYQIAGQSAREYYLENALRYLKRYCYLIIFNSYLHEQFQQCFCRSFTSWMRQHPELYTALAHINSSERTAPPELITKGLRFLVADDFVGLDVLRSQREVGTSNFRKVPGLPVYGMAQPSSKGLERVCQYLLSKKHGHSSIHSFNLRGEMIIQCDSTTYTPRELASLDKNISVSGLSERDVEKKEIQLKNEILRSKHSIQVYTDVAEPKKTIEFDTVTTLHEMYEDQIKQTPQLHYYHIVGGFQCSGPLEKTINRIVTVVKDLDDIFTDEDGPALLFNCHTGKEQTTVAMAIAGLIIWHKKGFPVGTKLGEQERISVPQAEYTKGEFSAVRKLVMRLPHGTQVKREVDLMLDKCSETMTPMHFHLREVIFSMFNKIKTAKGEEVNCLYQQSLDNLERYIYLIMFNAYLHMQRVTNWEMPFQHWMKTVGYKVGAYDILDHLTFGELDIESRFSISSMRDRWCREATPKTIIRGFLI</sequence>
<reference evidence="3" key="1">
    <citation type="submission" date="2015-02" db="EMBL/GenBank/DDBJ databases">
        <title>Genome sequencing for Strongylocentrotus purpuratus.</title>
        <authorList>
            <person name="Murali S."/>
            <person name="Liu Y."/>
            <person name="Vee V."/>
            <person name="English A."/>
            <person name="Wang M."/>
            <person name="Skinner E."/>
            <person name="Han Y."/>
            <person name="Muzny D.M."/>
            <person name="Worley K.C."/>
            <person name="Gibbs R.A."/>
        </authorList>
    </citation>
    <scope>NUCLEOTIDE SEQUENCE</scope>
</reference>
<keyword evidence="3" id="KW-1185">Reference proteome</keyword>
<dbReference type="FunCoup" id="A0A7M7SW29">
    <property type="interactions" value="198"/>
</dbReference>
<dbReference type="OrthoDB" id="66369at2759"/>
<organism evidence="2 3">
    <name type="scientific">Strongylocentrotus purpuratus</name>
    <name type="common">Purple sea urchin</name>
    <dbReference type="NCBI Taxonomy" id="7668"/>
    <lineage>
        <taxon>Eukaryota</taxon>
        <taxon>Metazoa</taxon>
        <taxon>Echinodermata</taxon>
        <taxon>Eleutherozoa</taxon>
        <taxon>Echinozoa</taxon>
        <taxon>Echinoidea</taxon>
        <taxon>Euechinoidea</taxon>
        <taxon>Echinacea</taxon>
        <taxon>Camarodonta</taxon>
        <taxon>Echinidea</taxon>
        <taxon>Strongylocentrotidae</taxon>
        <taxon>Strongylocentrotus</taxon>
    </lineage>
</organism>
<evidence type="ECO:0000256" key="1">
    <source>
        <dbReference type="SAM" id="MobiDB-lite"/>
    </source>
</evidence>
<dbReference type="AlphaFoldDB" id="A0A7M7SW29"/>
<protein>
    <recommendedName>
        <fullName evidence="4">Paladin</fullName>
    </recommendedName>
</protein>
<dbReference type="RefSeq" id="XP_030835654.1">
    <property type="nucleotide sequence ID" value="XM_030979794.1"/>
</dbReference>
<dbReference type="GO" id="GO:0005737">
    <property type="term" value="C:cytoplasm"/>
    <property type="evidence" value="ECO:0000318"/>
    <property type="project" value="GO_Central"/>
</dbReference>
<dbReference type="KEGG" id="spu:587128"/>
<proteinExistence type="predicted"/>
<dbReference type="SUPFAM" id="SSF52799">
    <property type="entry name" value="(Phosphotyrosine protein) phosphatases II"/>
    <property type="match status" value="2"/>
</dbReference>
<dbReference type="RefSeq" id="XP_030835653.1">
    <property type="nucleotide sequence ID" value="XM_030979793.1"/>
</dbReference>
<dbReference type="CTD" id="27143"/>
<dbReference type="OMA" id="ENEHFEL"/>
<evidence type="ECO:0000313" key="3">
    <source>
        <dbReference type="Proteomes" id="UP000007110"/>
    </source>
</evidence>
<dbReference type="EnsemblMetazoa" id="XM_030979794">
    <property type="protein sequence ID" value="XP_030835654"/>
    <property type="gene ID" value="LOC587128"/>
</dbReference>
<dbReference type="InterPro" id="IPR029021">
    <property type="entry name" value="Prot-tyrosine_phosphatase-like"/>
</dbReference>
<dbReference type="FunFam" id="3.90.190.10:FF:000312">
    <property type="entry name" value="Predicted protein"/>
    <property type="match status" value="1"/>
</dbReference>
<reference evidence="2" key="2">
    <citation type="submission" date="2021-01" db="UniProtKB">
        <authorList>
            <consortium name="EnsemblMetazoa"/>
        </authorList>
    </citation>
    <scope>IDENTIFICATION</scope>
</reference>
<feature type="compositionally biased region" description="Low complexity" evidence="1">
    <location>
        <begin position="1"/>
        <end position="15"/>
    </location>
</feature>
<dbReference type="InterPro" id="IPR050561">
    <property type="entry name" value="PTP"/>
</dbReference>
<dbReference type="GO" id="GO:0005634">
    <property type="term" value="C:nucleus"/>
    <property type="evidence" value="ECO:0000318"/>
    <property type="project" value="GO_Central"/>
</dbReference>
<accession>A0A7M7SW29</accession>
<name>A0A7M7SW29_STRPU</name>
<dbReference type="GeneID" id="587128"/>
<dbReference type="EnsemblMetazoa" id="XM_030979793">
    <property type="protein sequence ID" value="XP_030835653"/>
    <property type="gene ID" value="LOC587128"/>
</dbReference>
<evidence type="ECO:0008006" key="4">
    <source>
        <dbReference type="Google" id="ProtNLM"/>
    </source>
</evidence>
<evidence type="ECO:0000313" key="2">
    <source>
        <dbReference type="EnsemblMetazoa" id="XP_030835653"/>
    </source>
</evidence>